<evidence type="ECO:0000313" key="1">
    <source>
        <dbReference type="EMBL" id="PCK22388.1"/>
    </source>
</evidence>
<name>A0A2A5IYI1_BACPU</name>
<proteinExistence type="predicted"/>
<sequence>MLLTDGPDHMKKKQRITLFLILARCDQAAVGFKNNGKEIQQSLNPLLVAKEKRLTNHLKKKA</sequence>
<dbReference type="AlphaFoldDB" id="A0A2A5IYI1"/>
<comment type="caution">
    <text evidence="1">The sequence shown here is derived from an EMBL/GenBank/DDBJ whole genome shotgun (WGS) entry which is preliminary data.</text>
</comment>
<dbReference type="Proteomes" id="UP000228754">
    <property type="component" value="Unassembled WGS sequence"/>
</dbReference>
<evidence type="ECO:0000313" key="2">
    <source>
        <dbReference type="Proteomes" id="UP000228754"/>
    </source>
</evidence>
<organism evidence="1 2">
    <name type="scientific">Bacillus pumilus</name>
    <name type="common">Bacillus mesentericus</name>
    <dbReference type="NCBI Taxonomy" id="1408"/>
    <lineage>
        <taxon>Bacteria</taxon>
        <taxon>Bacillati</taxon>
        <taxon>Bacillota</taxon>
        <taxon>Bacilli</taxon>
        <taxon>Bacillales</taxon>
        <taxon>Bacillaceae</taxon>
        <taxon>Bacillus</taxon>
    </lineage>
</organism>
<protein>
    <submittedName>
        <fullName evidence="1">Uncharacterized protein</fullName>
    </submittedName>
</protein>
<reference evidence="1 2" key="1">
    <citation type="submission" date="2017-06" db="EMBL/GenBank/DDBJ databases">
        <title>Draft Genome Sequence of Bacillus sp Strain 36R Isolated from saline sediment at Atanasia, Sonora, Mexico.</title>
        <authorList>
            <person name="Sanchez Diaz R."/>
            <person name="Quiroz Macias M.E."/>
            <person name="Ibarra Gamez J.C."/>
            <person name="Enciso Ibarra J."/>
            <person name="Gomez Gil B."/>
            <person name="Galaviz Silva L."/>
        </authorList>
    </citation>
    <scope>NUCLEOTIDE SEQUENCE [LARGE SCALE GENOMIC DNA]</scope>
    <source>
        <strain evidence="1 2">36R_ATNSAL</strain>
    </source>
</reference>
<gene>
    <name evidence="1" type="ORF">CEY02_04355</name>
</gene>
<accession>A0A2A5IYI1</accession>
<dbReference type="EMBL" id="NKHG01000028">
    <property type="protein sequence ID" value="PCK22388.1"/>
    <property type="molecule type" value="Genomic_DNA"/>
</dbReference>